<evidence type="ECO:0000313" key="11">
    <source>
        <dbReference type="Ensembl" id="ENSENLP00000049297.1"/>
    </source>
</evidence>
<dbReference type="InterPro" id="IPR036910">
    <property type="entry name" value="HMG_box_dom_sf"/>
</dbReference>
<evidence type="ECO:0000256" key="8">
    <source>
        <dbReference type="ARBA" id="ARBA00023242"/>
    </source>
</evidence>
<sequence length="190" mass="22221">YKIPSPSPPPPTHSPFNKELTSAWSVVHICSRPTRRLCSFCSHHITVSHPDWFTGACHIQNLHFIPVWLIDDNLFYNSKRKREQQQDDEREYVKKPLNAFMLFKKEQRNIAAAELNTNNSAVINTLLGQKWKSLPKEEQAKYYEQAAREQQLHAHMFPNWSCSDNYGKKRKRVRRKATTTAEGTIVFLLK</sequence>
<dbReference type="GO" id="GO:1990907">
    <property type="term" value="C:beta-catenin-TCF complex"/>
    <property type="evidence" value="ECO:0007669"/>
    <property type="project" value="TreeGrafter"/>
</dbReference>
<keyword evidence="5 9" id="KW-0238">DNA-binding</keyword>
<name>A0A665X025_ECHNA</name>
<dbReference type="PANTHER" id="PTHR10373">
    <property type="entry name" value="TRANSCRIPTION FACTOR 7 FAMILY MEMBER"/>
    <property type="match status" value="1"/>
</dbReference>
<feature type="DNA-binding region" description="HMG box" evidence="9">
    <location>
        <begin position="93"/>
        <end position="161"/>
    </location>
</feature>
<comment type="subcellular location">
    <subcellularLocation>
        <location evidence="1">Nucleus</location>
    </subcellularLocation>
</comment>
<evidence type="ECO:0000256" key="9">
    <source>
        <dbReference type="PROSITE-ProRule" id="PRU00267"/>
    </source>
</evidence>
<evidence type="ECO:0000256" key="4">
    <source>
        <dbReference type="ARBA" id="ARBA00023015"/>
    </source>
</evidence>
<dbReference type="GO" id="GO:0000981">
    <property type="term" value="F:DNA-binding transcription factor activity, RNA polymerase II-specific"/>
    <property type="evidence" value="ECO:0007669"/>
    <property type="project" value="TreeGrafter"/>
</dbReference>
<evidence type="ECO:0000313" key="12">
    <source>
        <dbReference type="Proteomes" id="UP000472264"/>
    </source>
</evidence>
<dbReference type="AlphaFoldDB" id="A0A665X025"/>
<dbReference type="Proteomes" id="UP000472264">
    <property type="component" value="Chromosome 21"/>
</dbReference>
<keyword evidence="8 9" id="KW-0539">Nucleus</keyword>
<accession>A0A665X025</accession>
<protein>
    <recommendedName>
        <fullName evidence="10">HMG box domain-containing protein</fullName>
    </recommendedName>
</protein>
<organism evidence="11 12">
    <name type="scientific">Echeneis naucrates</name>
    <name type="common">Live sharksucker</name>
    <dbReference type="NCBI Taxonomy" id="173247"/>
    <lineage>
        <taxon>Eukaryota</taxon>
        <taxon>Metazoa</taxon>
        <taxon>Chordata</taxon>
        <taxon>Craniata</taxon>
        <taxon>Vertebrata</taxon>
        <taxon>Euteleostomi</taxon>
        <taxon>Actinopterygii</taxon>
        <taxon>Neopterygii</taxon>
        <taxon>Teleostei</taxon>
        <taxon>Neoteleostei</taxon>
        <taxon>Acanthomorphata</taxon>
        <taxon>Carangaria</taxon>
        <taxon>Carangiformes</taxon>
        <taxon>Echeneidae</taxon>
        <taxon>Echeneis</taxon>
    </lineage>
</organism>
<evidence type="ECO:0000256" key="2">
    <source>
        <dbReference type="ARBA" id="ARBA00006569"/>
    </source>
</evidence>
<evidence type="ECO:0000256" key="3">
    <source>
        <dbReference type="ARBA" id="ARBA00022687"/>
    </source>
</evidence>
<dbReference type="InParanoid" id="A0A665X025"/>
<keyword evidence="4" id="KW-0805">Transcription regulation</keyword>
<reference evidence="11" key="2">
    <citation type="submission" date="2025-08" db="UniProtKB">
        <authorList>
            <consortium name="Ensembl"/>
        </authorList>
    </citation>
    <scope>IDENTIFICATION</scope>
</reference>
<evidence type="ECO:0000256" key="6">
    <source>
        <dbReference type="ARBA" id="ARBA00023159"/>
    </source>
</evidence>
<feature type="domain" description="HMG box" evidence="10">
    <location>
        <begin position="93"/>
        <end position="161"/>
    </location>
</feature>
<proteinExistence type="inferred from homology"/>
<reference evidence="11" key="3">
    <citation type="submission" date="2025-09" db="UniProtKB">
        <authorList>
            <consortium name="Ensembl"/>
        </authorList>
    </citation>
    <scope>IDENTIFICATION</scope>
</reference>
<evidence type="ECO:0000259" key="10">
    <source>
        <dbReference type="PROSITE" id="PS50118"/>
    </source>
</evidence>
<keyword evidence="3" id="KW-0879">Wnt signaling pathway</keyword>
<dbReference type="GO" id="GO:0000978">
    <property type="term" value="F:RNA polymerase II cis-regulatory region sequence-specific DNA binding"/>
    <property type="evidence" value="ECO:0007669"/>
    <property type="project" value="TreeGrafter"/>
</dbReference>
<dbReference type="Pfam" id="PF00505">
    <property type="entry name" value="HMG_box"/>
    <property type="match status" value="1"/>
</dbReference>
<reference evidence="11" key="1">
    <citation type="submission" date="2021-04" db="EMBL/GenBank/DDBJ databases">
        <authorList>
            <consortium name="Wellcome Sanger Institute Data Sharing"/>
        </authorList>
    </citation>
    <scope>NUCLEOTIDE SEQUENCE [LARGE SCALE GENOMIC DNA]</scope>
</reference>
<dbReference type="PANTHER" id="PTHR10373:SF38">
    <property type="entry name" value="PROTEIN PANGOLIN, ISOFORM J"/>
    <property type="match status" value="1"/>
</dbReference>
<comment type="similarity">
    <text evidence="2">Belongs to the TCF/LEF family.</text>
</comment>
<dbReference type="SMART" id="SM00398">
    <property type="entry name" value="HMG"/>
    <property type="match status" value="1"/>
</dbReference>
<dbReference type="InterPro" id="IPR009071">
    <property type="entry name" value="HMG_box_dom"/>
</dbReference>
<keyword evidence="7" id="KW-0804">Transcription</keyword>
<keyword evidence="12" id="KW-1185">Reference proteome</keyword>
<dbReference type="GO" id="GO:0000785">
    <property type="term" value="C:chromatin"/>
    <property type="evidence" value="ECO:0007669"/>
    <property type="project" value="TreeGrafter"/>
</dbReference>
<evidence type="ECO:0000256" key="5">
    <source>
        <dbReference type="ARBA" id="ARBA00023125"/>
    </source>
</evidence>
<dbReference type="Gene3D" id="1.10.30.10">
    <property type="entry name" value="High mobility group box domain"/>
    <property type="match status" value="1"/>
</dbReference>
<evidence type="ECO:0000256" key="7">
    <source>
        <dbReference type="ARBA" id="ARBA00023163"/>
    </source>
</evidence>
<dbReference type="InterPro" id="IPR024940">
    <property type="entry name" value="TCF/LEF"/>
</dbReference>
<dbReference type="FunFam" id="1.10.30.10:FF:000001">
    <property type="entry name" value="transcription factor 7 isoform X2"/>
    <property type="match status" value="1"/>
</dbReference>
<dbReference type="Ensembl" id="ENSENLT00000050508.1">
    <property type="protein sequence ID" value="ENSENLP00000049297.1"/>
    <property type="gene ID" value="ENSENLG00000020748.1"/>
</dbReference>
<evidence type="ECO:0000256" key="1">
    <source>
        <dbReference type="ARBA" id="ARBA00004123"/>
    </source>
</evidence>
<dbReference type="PROSITE" id="PS50118">
    <property type="entry name" value="HMG_BOX_2"/>
    <property type="match status" value="1"/>
</dbReference>
<dbReference type="SUPFAM" id="SSF47095">
    <property type="entry name" value="HMG-box"/>
    <property type="match status" value="1"/>
</dbReference>
<keyword evidence="6" id="KW-0010">Activator</keyword>
<dbReference type="GO" id="GO:0060070">
    <property type="term" value="P:canonical Wnt signaling pathway"/>
    <property type="evidence" value="ECO:0007669"/>
    <property type="project" value="TreeGrafter"/>
</dbReference>